<evidence type="ECO:0000256" key="1">
    <source>
        <dbReference type="SAM" id="Phobius"/>
    </source>
</evidence>
<evidence type="ECO:0008006" key="4">
    <source>
        <dbReference type="Google" id="ProtNLM"/>
    </source>
</evidence>
<gene>
    <name evidence="2" type="ORF">Ddye_028767</name>
</gene>
<proteinExistence type="predicted"/>
<dbReference type="PANTHER" id="PTHR33248">
    <property type="entry name" value="ZINC ION-BINDING PROTEIN"/>
    <property type="match status" value="1"/>
</dbReference>
<organism evidence="2 3">
    <name type="scientific">Dipteronia dyeriana</name>
    <dbReference type="NCBI Taxonomy" id="168575"/>
    <lineage>
        <taxon>Eukaryota</taxon>
        <taxon>Viridiplantae</taxon>
        <taxon>Streptophyta</taxon>
        <taxon>Embryophyta</taxon>
        <taxon>Tracheophyta</taxon>
        <taxon>Spermatophyta</taxon>
        <taxon>Magnoliopsida</taxon>
        <taxon>eudicotyledons</taxon>
        <taxon>Gunneridae</taxon>
        <taxon>Pentapetalae</taxon>
        <taxon>rosids</taxon>
        <taxon>malvids</taxon>
        <taxon>Sapindales</taxon>
        <taxon>Sapindaceae</taxon>
        <taxon>Hippocastanoideae</taxon>
        <taxon>Acereae</taxon>
        <taxon>Dipteronia</taxon>
    </lineage>
</organism>
<keyword evidence="1" id="KW-0472">Membrane</keyword>
<comment type="caution">
    <text evidence="2">The sequence shown here is derived from an EMBL/GenBank/DDBJ whole genome shotgun (WGS) entry which is preliminary data.</text>
</comment>
<keyword evidence="1" id="KW-0812">Transmembrane</keyword>
<dbReference type="EMBL" id="JANJYI010000009">
    <property type="protein sequence ID" value="KAK2633975.1"/>
    <property type="molecule type" value="Genomic_DNA"/>
</dbReference>
<keyword evidence="3" id="KW-1185">Reference proteome</keyword>
<dbReference type="AlphaFoldDB" id="A0AAD9WL05"/>
<keyword evidence="1" id="KW-1133">Transmembrane helix</keyword>
<evidence type="ECO:0000313" key="3">
    <source>
        <dbReference type="Proteomes" id="UP001280121"/>
    </source>
</evidence>
<name>A0AAD9WL05_9ROSI</name>
<evidence type="ECO:0000313" key="2">
    <source>
        <dbReference type="EMBL" id="KAK2633975.1"/>
    </source>
</evidence>
<accession>A0AAD9WL05</accession>
<dbReference type="Proteomes" id="UP001280121">
    <property type="component" value="Unassembled WGS sequence"/>
</dbReference>
<reference evidence="2" key="1">
    <citation type="journal article" date="2023" name="Plant J.">
        <title>Genome sequences and population genomics provide insights into the demographic history, inbreeding, and mutation load of two 'living fossil' tree species of Dipteronia.</title>
        <authorList>
            <person name="Feng Y."/>
            <person name="Comes H.P."/>
            <person name="Chen J."/>
            <person name="Zhu S."/>
            <person name="Lu R."/>
            <person name="Zhang X."/>
            <person name="Li P."/>
            <person name="Qiu J."/>
            <person name="Olsen K.M."/>
            <person name="Qiu Y."/>
        </authorList>
    </citation>
    <scope>NUCLEOTIDE SEQUENCE</scope>
    <source>
        <strain evidence="2">KIB01</strain>
    </source>
</reference>
<protein>
    <recommendedName>
        <fullName evidence="4">Zinc finger GRF-type domain-containing protein</fullName>
    </recommendedName>
</protein>
<feature type="transmembrane region" description="Helical" evidence="1">
    <location>
        <begin position="100"/>
        <end position="120"/>
    </location>
</feature>
<sequence length="124" mass="14103">MASSNSTSSSATWVKVKNRLCRCGNGKKATLRVLETSNNPKRLFFSCEACKYFKWLSPDNEEWESIQQFTSYDIPRIGAKTTQFHKVNAKYKKVQASLDLVKFIVLVHTVLIGICIGMTFNCKK</sequence>